<keyword evidence="2" id="KW-0378">Hydrolase</keyword>
<dbReference type="GO" id="GO:0006525">
    <property type="term" value="P:arginine metabolic process"/>
    <property type="evidence" value="ECO:0007669"/>
    <property type="project" value="TreeGrafter"/>
</dbReference>
<dbReference type="AlphaFoldDB" id="A0A7K0BX40"/>
<dbReference type="GO" id="GO:0045429">
    <property type="term" value="P:positive regulation of nitric oxide biosynthetic process"/>
    <property type="evidence" value="ECO:0007669"/>
    <property type="project" value="TreeGrafter"/>
</dbReference>
<evidence type="ECO:0000256" key="2">
    <source>
        <dbReference type="ARBA" id="ARBA00022801"/>
    </source>
</evidence>
<dbReference type="Proteomes" id="UP000487268">
    <property type="component" value="Unassembled WGS sequence"/>
</dbReference>
<dbReference type="PANTHER" id="PTHR12737">
    <property type="entry name" value="DIMETHYLARGININE DIMETHYLAMINOHYDROLASE"/>
    <property type="match status" value="1"/>
</dbReference>
<dbReference type="PANTHER" id="PTHR12737:SF9">
    <property type="entry name" value="DIMETHYLARGININASE"/>
    <property type="match status" value="1"/>
</dbReference>
<evidence type="ECO:0008006" key="6">
    <source>
        <dbReference type="Google" id="ProtNLM"/>
    </source>
</evidence>
<dbReference type="GO" id="GO:0016597">
    <property type="term" value="F:amino acid binding"/>
    <property type="evidence" value="ECO:0007669"/>
    <property type="project" value="TreeGrafter"/>
</dbReference>
<sequence>MGKRRLLMCAPRHYEITDDNPWTPENPTTDRDAALREWTELRGVYERLGHEVELIEPLPGLTQMVFAANGAVVVGRRAFVARPHSEERAGEGPAHAAWFQDAGYRVRVSEATSEGEGDFLLTDRFLLAGTGFRTDAAAHFEAGQFLGRPVLGLQLVHAKFYHLDTALCVLDGNTIAYYPEAFSADSRRLLERYFPDAIIADDHDADELGLNAFSDGRHVVMHGSARHLAAEIERRGFEPVPVDLPELQQGGGGPKCCTLEMYEWEPAA</sequence>
<feature type="active site" description="Nucleophile" evidence="3">
    <location>
        <position position="256"/>
    </location>
</feature>
<dbReference type="GO" id="GO:0000052">
    <property type="term" value="P:citrulline metabolic process"/>
    <property type="evidence" value="ECO:0007669"/>
    <property type="project" value="TreeGrafter"/>
</dbReference>
<dbReference type="SUPFAM" id="SSF55909">
    <property type="entry name" value="Pentein"/>
    <property type="match status" value="1"/>
</dbReference>
<dbReference type="EMBL" id="WEGH01000002">
    <property type="protein sequence ID" value="MQY05750.1"/>
    <property type="molecule type" value="Genomic_DNA"/>
</dbReference>
<dbReference type="InterPro" id="IPR033199">
    <property type="entry name" value="DDAH-like"/>
</dbReference>
<feature type="active site" description="Proton donor" evidence="3">
    <location>
        <position position="162"/>
    </location>
</feature>
<dbReference type="RefSeq" id="WP_207709732.1">
    <property type="nucleotide sequence ID" value="NZ_WEGH01000002.1"/>
</dbReference>
<protein>
    <recommendedName>
        <fullName evidence="6">Amidinotransferase</fullName>
    </recommendedName>
</protein>
<organism evidence="4 5">
    <name type="scientific">Actinomadura macrotermitis</name>
    <dbReference type="NCBI Taxonomy" id="2585200"/>
    <lineage>
        <taxon>Bacteria</taxon>
        <taxon>Bacillati</taxon>
        <taxon>Actinomycetota</taxon>
        <taxon>Actinomycetes</taxon>
        <taxon>Streptosporangiales</taxon>
        <taxon>Thermomonosporaceae</taxon>
        <taxon>Actinomadura</taxon>
    </lineage>
</organism>
<comment type="similarity">
    <text evidence="1">Belongs to the DDAH family.</text>
</comment>
<dbReference type="GO" id="GO:0016403">
    <property type="term" value="F:dimethylargininase activity"/>
    <property type="evidence" value="ECO:0007669"/>
    <property type="project" value="TreeGrafter"/>
</dbReference>
<reference evidence="4 5" key="1">
    <citation type="submission" date="2019-10" db="EMBL/GenBank/DDBJ databases">
        <title>Actinomadura rubteroloni sp. nov. and Actinomadura macrotermitis sp. nov., isolated from the gut of fungus growing-termite Macrotermes natalensis.</title>
        <authorList>
            <person name="Benndorf R."/>
            <person name="Martin K."/>
            <person name="Kuefner M."/>
            <person name="De Beer W."/>
            <person name="Kaster A.-K."/>
            <person name="Vollmers J."/>
            <person name="Poulsen M."/>
            <person name="Beemelmanns C."/>
        </authorList>
    </citation>
    <scope>NUCLEOTIDE SEQUENCE [LARGE SCALE GENOMIC DNA]</scope>
    <source>
        <strain evidence="4 5">RB68</strain>
    </source>
</reference>
<dbReference type="NCBIfam" id="NF045659">
    <property type="entry name" value="DiMArgaseDdahMtb"/>
    <property type="match status" value="1"/>
</dbReference>
<name>A0A7K0BX40_9ACTN</name>
<keyword evidence="5" id="KW-1185">Reference proteome</keyword>
<gene>
    <name evidence="4" type="ORF">ACRB68_38270</name>
</gene>
<accession>A0A7K0BX40</accession>
<proteinExistence type="inferred from homology"/>
<comment type="caution">
    <text evidence="4">The sequence shown here is derived from an EMBL/GenBank/DDBJ whole genome shotgun (WGS) entry which is preliminary data.</text>
</comment>
<evidence type="ECO:0000313" key="4">
    <source>
        <dbReference type="EMBL" id="MQY05750.1"/>
    </source>
</evidence>
<dbReference type="Gene3D" id="3.75.10.10">
    <property type="entry name" value="L-arginine/glycine Amidinotransferase, Chain A"/>
    <property type="match status" value="1"/>
</dbReference>
<evidence type="ECO:0000313" key="5">
    <source>
        <dbReference type="Proteomes" id="UP000487268"/>
    </source>
</evidence>
<evidence type="ECO:0000256" key="3">
    <source>
        <dbReference type="PIRSR" id="PIRSR633199-1"/>
    </source>
</evidence>
<evidence type="ECO:0000256" key="1">
    <source>
        <dbReference type="ARBA" id="ARBA00008532"/>
    </source>
</evidence>